<keyword evidence="2" id="KW-1185">Reference proteome</keyword>
<gene>
    <name evidence="1" type="ORF">ACOLOM_LOCUS10403</name>
</gene>
<proteinExistence type="predicted"/>
<dbReference type="EMBL" id="CAJVPT010033436">
    <property type="protein sequence ID" value="CAG8704770.1"/>
    <property type="molecule type" value="Genomic_DNA"/>
</dbReference>
<protein>
    <submittedName>
        <fullName evidence="1">6472_t:CDS:1</fullName>
    </submittedName>
</protein>
<name>A0ACA9PDR1_9GLOM</name>
<sequence length="89" mass="9289">MRTAIAYTVVPHIPELNASTPTKASIDHLIAGSQARRPVSSMVTLLPRCLLNMGQPGGTVAPVVQPYNQGVADPTGGANCTRLQLLVLA</sequence>
<comment type="caution">
    <text evidence="1">The sequence shown here is derived from an EMBL/GenBank/DDBJ whole genome shotgun (WGS) entry which is preliminary data.</text>
</comment>
<accession>A0ACA9PDR1</accession>
<dbReference type="Proteomes" id="UP000789525">
    <property type="component" value="Unassembled WGS sequence"/>
</dbReference>
<reference evidence="1" key="1">
    <citation type="submission" date="2021-06" db="EMBL/GenBank/DDBJ databases">
        <authorList>
            <person name="Kallberg Y."/>
            <person name="Tangrot J."/>
            <person name="Rosling A."/>
        </authorList>
    </citation>
    <scope>NUCLEOTIDE SEQUENCE</scope>
    <source>
        <strain evidence="1">CL356</strain>
    </source>
</reference>
<organism evidence="1 2">
    <name type="scientific">Acaulospora colombiana</name>
    <dbReference type="NCBI Taxonomy" id="27376"/>
    <lineage>
        <taxon>Eukaryota</taxon>
        <taxon>Fungi</taxon>
        <taxon>Fungi incertae sedis</taxon>
        <taxon>Mucoromycota</taxon>
        <taxon>Glomeromycotina</taxon>
        <taxon>Glomeromycetes</taxon>
        <taxon>Diversisporales</taxon>
        <taxon>Acaulosporaceae</taxon>
        <taxon>Acaulospora</taxon>
    </lineage>
</organism>
<evidence type="ECO:0000313" key="1">
    <source>
        <dbReference type="EMBL" id="CAG8704770.1"/>
    </source>
</evidence>
<evidence type="ECO:0000313" key="2">
    <source>
        <dbReference type="Proteomes" id="UP000789525"/>
    </source>
</evidence>